<feature type="transmembrane region" description="Helical" evidence="1">
    <location>
        <begin position="37"/>
        <end position="55"/>
    </location>
</feature>
<evidence type="ECO:0000256" key="1">
    <source>
        <dbReference type="SAM" id="Phobius"/>
    </source>
</evidence>
<dbReference type="AlphaFoldDB" id="A0A6J6KYA7"/>
<name>A0A6J6KYA7_9ZZZZ</name>
<evidence type="ECO:0000313" key="2">
    <source>
        <dbReference type="EMBL" id="CAB4653105.1"/>
    </source>
</evidence>
<feature type="transmembrane region" description="Helical" evidence="1">
    <location>
        <begin position="6"/>
        <end position="25"/>
    </location>
</feature>
<protein>
    <submittedName>
        <fullName evidence="2">Unannotated protein</fullName>
    </submittedName>
</protein>
<feature type="transmembrane region" description="Helical" evidence="1">
    <location>
        <begin position="67"/>
        <end position="87"/>
    </location>
</feature>
<organism evidence="2">
    <name type="scientific">freshwater metagenome</name>
    <dbReference type="NCBI Taxonomy" id="449393"/>
    <lineage>
        <taxon>unclassified sequences</taxon>
        <taxon>metagenomes</taxon>
        <taxon>ecological metagenomes</taxon>
    </lineage>
</organism>
<keyword evidence="1" id="KW-0472">Membrane</keyword>
<keyword evidence="1" id="KW-1133">Transmembrane helix</keyword>
<sequence>MWLPAGLLRTVVMLFVARWWASNISSFSEDPATQLQAAFVLLGIPSLVLTSLGWFAEGERNWRSTPISKVLGIVVLAIGVLTVRGVLFA</sequence>
<gene>
    <name evidence="2" type="ORF">UFOPK2195_00583</name>
</gene>
<dbReference type="EMBL" id="CAEZWH010000093">
    <property type="protein sequence ID" value="CAB4653105.1"/>
    <property type="molecule type" value="Genomic_DNA"/>
</dbReference>
<accession>A0A6J6KYA7</accession>
<proteinExistence type="predicted"/>
<reference evidence="2" key="1">
    <citation type="submission" date="2020-05" db="EMBL/GenBank/DDBJ databases">
        <authorList>
            <person name="Chiriac C."/>
            <person name="Salcher M."/>
            <person name="Ghai R."/>
            <person name="Kavagutti S V."/>
        </authorList>
    </citation>
    <scope>NUCLEOTIDE SEQUENCE</scope>
</reference>
<keyword evidence="1" id="KW-0812">Transmembrane</keyword>